<protein>
    <submittedName>
        <fullName evidence="1">Uncharacterized protein</fullName>
    </submittedName>
</protein>
<proteinExistence type="predicted"/>
<dbReference type="STRING" id="1121448.DGI_1269"/>
<dbReference type="PATRIC" id="fig|1121448.10.peg.1263"/>
<dbReference type="HOGENOM" id="CLU_972279_0_0_7"/>
<dbReference type="EMBL" id="CP006585">
    <property type="protein sequence ID" value="AGW13122.1"/>
    <property type="molecule type" value="Genomic_DNA"/>
</dbReference>
<dbReference type="KEGG" id="dgg:DGI_1269"/>
<organism evidence="1 2">
    <name type="scientific">Megalodesulfovibrio gigas (strain ATCC 19364 / DSM 1382 / NCIMB 9332 / VKM B-1759)</name>
    <name type="common">Desulfovibrio gigas</name>
    <dbReference type="NCBI Taxonomy" id="1121448"/>
    <lineage>
        <taxon>Bacteria</taxon>
        <taxon>Pseudomonadati</taxon>
        <taxon>Thermodesulfobacteriota</taxon>
        <taxon>Desulfovibrionia</taxon>
        <taxon>Desulfovibrionales</taxon>
        <taxon>Desulfovibrionaceae</taxon>
        <taxon>Megalodesulfovibrio</taxon>
    </lineage>
</organism>
<reference evidence="2" key="2">
    <citation type="submission" date="2013-07" db="EMBL/GenBank/DDBJ databases">
        <authorList>
            <person name="Morais-Silva F.O."/>
            <person name="Rezende A.M."/>
            <person name="Pimentel C."/>
            <person name="Resende D.M."/>
            <person name="Santos C.I."/>
            <person name="Clemente C."/>
            <person name="de Oliveira L.M."/>
            <person name="da Silva S.M."/>
            <person name="Costa D.A."/>
            <person name="Varela-Raposo A."/>
            <person name="Horacio E.C.A."/>
            <person name="Matos M."/>
            <person name="Flores O."/>
            <person name="Ruiz J.C."/>
            <person name="Rodrigues-Pousada C."/>
        </authorList>
    </citation>
    <scope>NUCLEOTIDE SEQUENCE [LARGE SCALE GENOMIC DNA]</scope>
    <source>
        <strain evidence="2">ATCC 19364 / DSM 1382 / NCIMB 9332 / VKM B-1759</strain>
    </source>
</reference>
<gene>
    <name evidence="1" type="ORF">DGI_1269</name>
</gene>
<sequence length="286" mass="31961">MKKRLLPILGVVLLVLLGGGYYAAQLAADRLVDEKLQATLARLGNSTSVQYRDLHVNLLRQSVTLSDVAIRLKDGRHGSIGAVVVKNFDRKHMKAPHFLALELEDLTIPVDEQNFRAELPAVQELGLQALVVDVAVDYRYDPDARRLTVSEFDVDIAEGGSFRMAFALENFVVEQLRQQQVDDLALASFSMQYKDKTLLRGVLLAAGEEEKELLRFVEDWLKEEVALAKQKQDATATASLQALLAYMQKPADFSMELALKQPLTMAKINPIKKISELLGLFTINIR</sequence>
<dbReference type="AlphaFoldDB" id="T2GB57"/>
<dbReference type="OrthoDB" id="5451386at2"/>
<dbReference type="Proteomes" id="UP000016587">
    <property type="component" value="Chromosome"/>
</dbReference>
<reference evidence="1 2" key="1">
    <citation type="journal article" date="2013" name="J. Bacteriol.">
        <title>Roles of HynAB and Ech, the only two hydrogenases found in the model sulfate reducer Desulfovibrio gigas.</title>
        <authorList>
            <person name="Morais-Silva F.O."/>
            <person name="Santos C.I."/>
            <person name="Rodrigues R."/>
            <person name="Pereira I.A."/>
            <person name="Rodrigues-Pousada C."/>
        </authorList>
    </citation>
    <scope>NUCLEOTIDE SEQUENCE [LARGE SCALE GENOMIC DNA]</scope>
    <source>
        <strain evidence="2">ATCC 19364 / DSM 1382 / NCIMB 9332 / VKM B-1759</strain>
    </source>
</reference>
<keyword evidence="2" id="KW-1185">Reference proteome</keyword>
<evidence type="ECO:0000313" key="2">
    <source>
        <dbReference type="Proteomes" id="UP000016587"/>
    </source>
</evidence>
<evidence type="ECO:0000313" key="1">
    <source>
        <dbReference type="EMBL" id="AGW13122.1"/>
    </source>
</evidence>
<accession>T2GB57</accession>
<dbReference type="RefSeq" id="WP_021759911.1">
    <property type="nucleotide sequence ID" value="NC_022444.1"/>
</dbReference>
<name>T2GB57_MEGG1</name>